<dbReference type="OrthoDB" id="5812594at2"/>
<dbReference type="AlphaFoldDB" id="A0A8J2U793"/>
<comment type="caution">
    <text evidence="1">The sequence shown here is derived from an EMBL/GenBank/DDBJ whole genome shotgun (WGS) entry which is preliminary data.</text>
</comment>
<dbReference type="PANTHER" id="PTHR32309:SF31">
    <property type="entry name" value="CAPSULAR EXOPOLYSACCHARIDE FAMILY"/>
    <property type="match status" value="1"/>
</dbReference>
<evidence type="ECO:0000313" key="1">
    <source>
        <dbReference type="EMBL" id="GGA83779.1"/>
    </source>
</evidence>
<reference evidence="2" key="1">
    <citation type="journal article" date="2019" name="Int. J. Syst. Evol. Microbiol.">
        <title>The Global Catalogue of Microorganisms (GCM) 10K type strain sequencing project: providing services to taxonomists for standard genome sequencing and annotation.</title>
        <authorList>
            <consortium name="The Broad Institute Genomics Platform"/>
            <consortium name="The Broad Institute Genome Sequencing Center for Infectious Disease"/>
            <person name="Wu L."/>
            <person name="Ma J."/>
        </authorList>
    </citation>
    <scope>NUCLEOTIDE SEQUENCE [LARGE SCALE GENOMIC DNA]</scope>
    <source>
        <strain evidence="2">CGMCC 1.10130</strain>
    </source>
</reference>
<dbReference type="PANTHER" id="PTHR32309">
    <property type="entry name" value="TYROSINE-PROTEIN KINASE"/>
    <property type="match status" value="1"/>
</dbReference>
<dbReference type="EMBL" id="BMDX01000015">
    <property type="protein sequence ID" value="GGA83779.1"/>
    <property type="molecule type" value="Genomic_DNA"/>
</dbReference>
<dbReference type="RefSeq" id="WP_087506616.1">
    <property type="nucleotide sequence ID" value="NZ_BMDX01000015.1"/>
</dbReference>
<dbReference type="SUPFAM" id="SSF52540">
    <property type="entry name" value="P-loop containing nucleoside triphosphate hydrolases"/>
    <property type="match status" value="1"/>
</dbReference>
<dbReference type="InterPro" id="IPR050445">
    <property type="entry name" value="Bact_polysacc_biosynth/exp"/>
</dbReference>
<proteinExistence type="predicted"/>
<protein>
    <submittedName>
        <fullName evidence="1">Uncharacterized protein</fullName>
    </submittedName>
</protein>
<keyword evidence="2" id="KW-1185">Reference proteome</keyword>
<dbReference type="Gene3D" id="3.40.50.300">
    <property type="entry name" value="P-loop containing nucleotide triphosphate hydrolases"/>
    <property type="match status" value="1"/>
</dbReference>
<evidence type="ECO:0000313" key="2">
    <source>
        <dbReference type="Proteomes" id="UP000619743"/>
    </source>
</evidence>
<sequence length="228" mass="25484">MALPVNYQELECVYQRLLITSVRCLAVSAAKSGEGVSLMVDALAKRSASVGKKVLVVDFNLFHPRIGADDWHWNDGQAPQPRTMDDDSIWYLPAPLDAASRLRLKEPGQLEALVAQWTNEFDLVLFDCAAQQLNNQSNLPPSRVMAAADGVVICYLAGVTASCQLQSCCQQLTQDGVNIVGVVMNDRFNPSLKLELIRNLQKFSHRWPKLTAWFTKKVYDSQLLSLRY</sequence>
<dbReference type="InterPro" id="IPR027417">
    <property type="entry name" value="P-loop_NTPase"/>
</dbReference>
<gene>
    <name evidence="1" type="ORF">GCM10011369_27250</name>
</gene>
<accession>A0A8J2U793</accession>
<name>A0A8J2U793_9GAMM</name>
<dbReference type="Proteomes" id="UP000619743">
    <property type="component" value="Unassembled WGS sequence"/>
</dbReference>
<organism evidence="1 2">
    <name type="scientific">Neiella marina</name>
    <dbReference type="NCBI Taxonomy" id="508461"/>
    <lineage>
        <taxon>Bacteria</taxon>
        <taxon>Pseudomonadati</taxon>
        <taxon>Pseudomonadota</taxon>
        <taxon>Gammaproteobacteria</taxon>
        <taxon>Alteromonadales</taxon>
        <taxon>Echinimonadaceae</taxon>
        <taxon>Neiella</taxon>
    </lineage>
</organism>